<proteinExistence type="inferred from homology"/>
<dbReference type="InterPro" id="IPR008927">
    <property type="entry name" value="6-PGluconate_DH-like_C_sf"/>
</dbReference>
<evidence type="ECO:0000256" key="1">
    <source>
        <dbReference type="ARBA" id="ARBA00009080"/>
    </source>
</evidence>
<keyword evidence="3" id="KW-0520">NAD</keyword>
<dbReference type="Pfam" id="PF03446">
    <property type="entry name" value="NAD_binding_2"/>
    <property type="match status" value="1"/>
</dbReference>
<comment type="caution">
    <text evidence="7">The sequence shown here is derived from an EMBL/GenBank/DDBJ whole genome shotgun (WGS) entry which is preliminary data.</text>
</comment>
<comment type="similarity">
    <text evidence="1">Belongs to the HIBADH-related family.</text>
</comment>
<dbReference type="Gene3D" id="3.40.50.720">
    <property type="entry name" value="NAD(P)-binding Rossmann-like Domain"/>
    <property type="match status" value="1"/>
</dbReference>
<keyword evidence="2" id="KW-0560">Oxidoreductase</keyword>
<organism evidence="7 8">
    <name type="scientific">Halanaerobium polyolivorans</name>
    <dbReference type="NCBI Taxonomy" id="2886943"/>
    <lineage>
        <taxon>Bacteria</taxon>
        <taxon>Bacillati</taxon>
        <taxon>Bacillota</taxon>
        <taxon>Clostridia</taxon>
        <taxon>Halanaerobiales</taxon>
        <taxon>Halanaerobiaceae</taxon>
        <taxon>Halanaerobium</taxon>
    </lineage>
</organism>
<dbReference type="GO" id="GO:0016616">
    <property type="term" value="F:oxidoreductase activity, acting on the CH-OH group of donors, NAD or NADP as acceptor"/>
    <property type="evidence" value="ECO:0007669"/>
    <property type="project" value="TreeGrafter"/>
</dbReference>
<dbReference type="PIRSF" id="PIRSF000103">
    <property type="entry name" value="HIBADH"/>
    <property type="match status" value="1"/>
</dbReference>
<dbReference type="SUPFAM" id="SSF48179">
    <property type="entry name" value="6-phosphogluconate dehydrogenase C-terminal domain-like"/>
    <property type="match status" value="1"/>
</dbReference>
<evidence type="ECO:0000313" key="7">
    <source>
        <dbReference type="EMBL" id="MCC3145777.1"/>
    </source>
</evidence>
<dbReference type="PANTHER" id="PTHR22981:SF7">
    <property type="entry name" value="3-HYDROXYISOBUTYRATE DEHYDROGENASE, MITOCHONDRIAL"/>
    <property type="match status" value="1"/>
</dbReference>
<feature type="active site" evidence="4">
    <location>
        <position position="169"/>
    </location>
</feature>
<dbReference type="InterPro" id="IPR029154">
    <property type="entry name" value="HIBADH-like_NADP-bd"/>
</dbReference>
<feature type="domain" description="3-hydroxyisobutyrate dehydrogenase-like NAD-binding" evidence="6">
    <location>
        <begin position="163"/>
        <end position="285"/>
    </location>
</feature>
<dbReference type="Proteomes" id="UP001199296">
    <property type="component" value="Unassembled WGS sequence"/>
</dbReference>
<evidence type="ECO:0000259" key="6">
    <source>
        <dbReference type="Pfam" id="PF14833"/>
    </source>
</evidence>
<evidence type="ECO:0000313" key="8">
    <source>
        <dbReference type="Proteomes" id="UP001199296"/>
    </source>
</evidence>
<dbReference type="Pfam" id="PF14833">
    <property type="entry name" value="NAD_binding_11"/>
    <property type="match status" value="1"/>
</dbReference>
<protein>
    <submittedName>
        <fullName evidence="7">NAD(P)-dependent oxidoreductase</fullName>
    </submittedName>
</protein>
<accession>A0AAW4X1Q9</accession>
<dbReference type="EMBL" id="JAJFAT010000017">
    <property type="protein sequence ID" value="MCC3145777.1"/>
    <property type="molecule type" value="Genomic_DNA"/>
</dbReference>
<evidence type="ECO:0000256" key="4">
    <source>
        <dbReference type="PIRSR" id="PIRSR000103-1"/>
    </source>
</evidence>
<dbReference type="PANTHER" id="PTHR22981">
    <property type="entry name" value="3-HYDROXYISOBUTYRATE DEHYDROGENASE-RELATED"/>
    <property type="match status" value="1"/>
</dbReference>
<dbReference type="AlphaFoldDB" id="A0AAW4X1Q9"/>
<dbReference type="InterPro" id="IPR006115">
    <property type="entry name" value="6PGDH_NADP-bd"/>
</dbReference>
<dbReference type="SUPFAM" id="SSF51735">
    <property type="entry name" value="NAD(P)-binding Rossmann-fold domains"/>
    <property type="match status" value="1"/>
</dbReference>
<dbReference type="Gene3D" id="1.10.1040.10">
    <property type="entry name" value="N-(1-d-carboxylethyl)-l-norvaline Dehydrogenase, domain 2"/>
    <property type="match status" value="1"/>
</dbReference>
<feature type="domain" description="6-phosphogluconate dehydrogenase NADP-binding" evidence="5">
    <location>
        <begin position="3"/>
        <end position="160"/>
    </location>
</feature>
<dbReference type="GO" id="GO:0051287">
    <property type="term" value="F:NAD binding"/>
    <property type="evidence" value="ECO:0007669"/>
    <property type="project" value="InterPro"/>
</dbReference>
<evidence type="ECO:0000256" key="2">
    <source>
        <dbReference type="ARBA" id="ARBA00023002"/>
    </source>
</evidence>
<name>A0AAW4X1Q9_9FIRM</name>
<gene>
    <name evidence="7" type="ORF">LJ207_10620</name>
</gene>
<dbReference type="InterPro" id="IPR036291">
    <property type="entry name" value="NAD(P)-bd_dom_sf"/>
</dbReference>
<keyword evidence="8" id="KW-1185">Reference proteome</keyword>
<evidence type="ECO:0000259" key="5">
    <source>
        <dbReference type="Pfam" id="PF03446"/>
    </source>
</evidence>
<evidence type="ECO:0000256" key="3">
    <source>
        <dbReference type="ARBA" id="ARBA00023027"/>
    </source>
</evidence>
<dbReference type="InterPro" id="IPR015815">
    <property type="entry name" value="HIBADH-related"/>
</dbReference>
<reference evidence="7 8" key="1">
    <citation type="submission" date="2021-10" db="EMBL/GenBank/DDBJ databases">
        <authorList>
            <person name="Grouzdev D.S."/>
            <person name="Pantiukh K.S."/>
            <person name="Krutkina M.S."/>
        </authorList>
    </citation>
    <scope>NUCLEOTIDE SEQUENCE [LARGE SCALE GENOMIC DNA]</scope>
    <source>
        <strain evidence="7 8">Z-7514</strain>
    </source>
</reference>
<dbReference type="GO" id="GO:0050661">
    <property type="term" value="F:NADP binding"/>
    <property type="evidence" value="ECO:0007669"/>
    <property type="project" value="InterPro"/>
</dbReference>
<sequence>MVKVGIVGIGSMGIVMLKKFVEVGYEVFVNDINIKSVEKAVELGAKSSATPKELAKKADVIIIILPGPSQVLSVFKGENGLLEGGEAGKVFIDMSTVDPFTTQKNKKQAKNKNIGYLDAPILGRPQMCGKWTLPVGGTKKDLEKVKTVFDVVADEIIHVGSSGSGNIIKVLNNLMFGAINSITAEIMAFSQELGMEAETLYNTIADSGAASISGLFQELGPKIINRDFQPTVTTDVIHENLKLGIDMAKEIDFPMLVTESNQKVNEIARAKGWGKLDSSSTIKVYENLIKKEN</sequence>
<dbReference type="RefSeq" id="WP_229346478.1">
    <property type="nucleotide sequence ID" value="NZ_JAJFAT010000017.1"/>
</dbReference>
<dbReference type="InterPro" id="IPR013328">
    <property type="entry name" value="6PGD_dom2"/>
</dbReference>